<dbReference type="InterPro" id="IPR038152">
    <property type="entry name" value="Carbam_trans_C_sf"/>
</dbReference>
<evidence type="ECO:0008006" key="6">
    <source>
        <dbReference type="Google" id="ProtNLM"/>
    </source>
</evidence>
<evidence type="ECO:0000259" key="2">
    <source>
        <dbReference type="Pfam" id="PF02543"/>
    </source>
</evidence>
<evidence type="ECO:0000256" key="1">
    <source>
        <dbReference type="ARBA" id="ARBA00006129"/>
    </source>
</evidence>
<reference evidence="4" key="1">
    <citation type="submission" date="2020-07" db="EMBL/GenBank/DDBJ databases">
        <title>Huge and variable diversity of episymbiotic CPR bacteria and DPANN archaea in groundwater ecosystems.</title>
        <authorList>
            <person name="He C.Y."/>
            <person name="Keren R."/>
            <person name="Whittaker M."/>
            <person name="Farag I.F."/>
            <person name="Doudna J."/>
            <person name="Cate J.H.D."/>
            <person name="Banfield J.F."/>
        </authorList>
    </citation>
    <scope>NUCLEOTIDE SEQUENCE</scope>
    <source>
        <strain evidence="4">NC_groundwater_763_Ag_S-0.2um_68_21</strain>
    </source>
</reference>
<dbReference type="Pfam" id="PF02543">
    <property type="entry name" value="Carbam_trans_N"/>
    <property type="match status" value="1"/>
</dbReference>
<dbReference type="PANTHER" id="PTHR34847:SF1">
    <property type="entry name" value="NODULATION PROTEIN U"/>
    <property type="match status" value="1"/>
</dbReference>
<dbReference type="PANTHER" id="PTHR34847">
    <property type="entry name" value="NODULATION PROTEIN U"/>
    <property type="match status" value="1"/>
</dbReference>
<evidence type="ECO:0000313" key="4">
    <source>
        <dbReference type="EMBL" id="MBI3127314.1"/>
    </source>
</evidence>
<dbReference type="Gene3D" id="3.30.420.40">
    <property type="match status" value="2"/>
</dbReference>
<name>A0A932MLL4_UNCTE</name>
<dbReference type="GO" id="GO:0003824">
    <property type="term" value="F:catalytic activity"/>
    <property type="evidence" value="ECO:0007669"/>
    <property type="project" value="InterPro"/>
</dbReference>
<dbReference type="Pfam" id="PF16861">
    <property type="entry name" value="Carbam_trans_C"/>
    <property type="match status" value="1"/>
</dbReference>
<evidence type="ECO:0000259" key="3">
    <source>
        <dbReference type="Pfam" id="PF16861"/>
    </source>
</evidence>
<organism evidence="4 5">
    <name type="scientific">Tectimicrobiota bacterium</name>
    <dbReference type="NCBI Taxonomy" id="2528274"/>
    <lineage>
        <taxon>Bacteria</taxon>
        <taxon>Pseudomonadati</taxon>
        <taxon>Nitrospinota/Tectimicrobiota group</taxon>
        <taxon>Candidatus Tectimicrobiota</taxon>
    </lineage>
</organism>
<accession>A0A932MLL4</accession>
<proteinExistence type="inferred from homology"/>
<dbReference type="AlphaFoldDB" id="A0A932MLL4"/>
<comment type="similarity">
    <text evidence="1">Belongs to the NodU/CmcH family.</text>
</comment>
<dbReference type="InterPro" id="IPR043129">
    <property type="entry name" value="ATPase_NBD"/>
</dbReference>
<dbReference type="CDD" id="cd24100">
    <property type="entry name" value="ASKHA_NBD_MJ1051-like_N"/>
    <property type="match status" value="1"/>
</dbReference>
<feature type="domain" description="Carbamoyltransferase" evidence="2">
    <location>
        <begin position="5"/>
        <end position="354"/>
    </location>
</feature>
<dbReference type="InterPro" id="IPR003696">
    <property type="entry name" value="Carbtransf_dom"/>
</dbReference>
<protein>
    <recommendedName>
        <fullName evidence="6">Carbamoyltransferase</fullName>
    </recommendedName>
</protein>
<gene>
    <name evidence="4" type="ORF">HYZ11_06895</name>
</gene>
<evidence type="ECO:0000313" key="5">
    <source>
        <dbReference type="Proteomes" id="UP000782312"/>
    </source>
</evidence>
<dbReference type="Gene3D" id="3.90.870.20">
    <property type="entry name" value="Carbamoyltransferase, C-terminal domain"/>
    <property type="match status" value="1"/>
</dbReference>
<dbReference type="InterPro" id="IPR051338">
    <property type="entry name" value="NodU/CmcH_Carbamoyltrnsfr"/>
</dbReference>
<dbReference type="Proteomes" id="UP000782312">
    <property type="component" value="Unassembled WGS sequence"/>
</dbReference>
<dbReference type="InterPro" id="IPR031730">
    <property type="entry name" value="Carbam_trans_C"/>
</dbReference>
<sequence>MTDFILGINDSHLATACLLRDGEVAACMSEERFTRRKNEGAYPRRAVEGVLAQAGLRGEDLSAVALAGHEAMGAEWFDLVTRDDGYIDEYLGIKKMSALRRKVRRVGKKLNLASDSPGKTLISNSQRFQQIVDHLGVSKSKIHIVEHHMAHAAAAFYGSPFAGGRPRRAAVLTNDASGDGVCATWNTAGPEGIRRLSASPSSAGSLGSFYSLITLFLGMRQLEHEYKVMGLAPYAPDYGKKKSYEVMSKMIEFDPSDPPRFRWKVRRERFRFLMENLARHRFDWVAAAGQDLLEEMLVEWTRAGVAAAGEGRVALSGGVFMNVKANQRIAALEEIRELFVLPSCGDESNAIGAAYWLHAQNPKASRRCQPLGPLYLGRDILENEACEAIESIGVARRHVVRRFEDIEGEVARLLSNGEVVARVKGREEFGARALGNRSILANPSDIRVVARINKMIKSRDFWMPFAPTILAERAGDYIVNPKGLCSPYMMLTFDSTPRGREDLMAACHAYDGTLRPQILEASCNPDYHRLISQFERLTGIGGVLNTSYNLHGEPIVSSPEDAIRTFETSGLSHLALGQHLISKRTADHF</sequence>
<dbReference type="EMBL" id="JACPUR010000017">
    <property type="protein sequence ID" value="MBI3127314.1"/>
    <property type="molecule type" value="Genomic_DNA"/>
</dbReference>
<dbReference type="SUPFAM" id="SSF53067">
    <property type="entry name" value="Actin-like ATPase domain"/>
    <property type="match status" value="1"/>
</dbReference>
<feature type="domain" description="Carbamoyltransferase C-terminal" evidence="3">
    <location>
        <begin position="411"/>
        <end position="583"/>
    </location>
</feature>
<comment type="caution">
    <text evidence="4">The sequence shown here is derived from an EMBL/GenBank/DDBJ whole genome shotgun (WGS) entry which is preliminary data.</text>
</comment>